<proteinExistence type="predicted"/>
<reference evidence="1" key="1">
    <citation type="submission" date="2020-12" db="EMBL/GenBank/DDBJ databases">
        <authorList>
            <person name="Rodrigo-Torres L."/>
            <person name="Arahal R. D."/>
            <person name="Lucena T."/>
        </authorList>
    </citation>
    <scope>NUCLEOTIDE SEQUENCE</scope>
    <source>
        <strain evidence="1">CECT 9390</strain>
    </source>
</reference>
<dbReference type="Proteomes" id="UP000662618">
    <property type="component" value="Unassembled WGS sequence"/>
</dbReference>
<sequence length="317" mass="37016">MNNRSKTCKIDVVSVSLRFPQGSNSITFDEILKHSDINDKEKFVNQKMVHFSVIEDTENYLIGFIRSTIDKDLPAKIHRRTKIVSALDVNNDEGIVYGNILLYCKRLKVLFFEINKNSIYLDVFHQYIYKCYHDSATLKNEVIVDTNFVTIFRKHEYERALQMGLYKSFKMKVYQPKNLLREVAQINSSLEDRVDLDFLPEIQNAAELNSDFAEIEFTVRNPKTTGGLYKNKIEPIIRNFGKLLGYSQVRQNIDSIEICGYNSSSGKMIPINLVGDVYFTQFKIDVPRLDFNLQKDERTIKIKETYEKEYSLLESYL</sequence>
<dbReference type="RefSeq" id="WP_162089270.1">
    <property type="nucleotide sequence ID" value="NZ_CAJIMS010000001.1"/>
</dbReference>
<name>A0A9N8MR15_9FLAO</name>
<accession>A0A9N8MR15</accession>
<evidence type="ECO:0000313" key="1">
    <source>
        <dbReference type="EMBL" id="CAD7815948.1"/>
    </source>
</evidence>
<dbReference type="EMBL" id="CAJIMS010000001">
    <property type="protein sequence ID" value="CAD7815948.1"/>
    <property type="molecule type" value="Genomic_DNA"/>
</dbReference>
<organism evidence="1 2">
    <name type="scientific">Chryseobacterium aquaeductus</name>
    <dbReference type="NCBI Taxonomy" id="2675056"/>
    <lineage>
        <taxon>Bacteria</taxon>
        <taxon>Pseudomonadati</taxon>
        <taxon>Bacteroidota</taxon>
        <taxon>Flavobacteriia</taxon>
        <taxon>Flavobacteriales</taxon>
        <taxon>Weeksellaceae</taxon>
        <taxon>Chryseobacterium group</taxon>
        <taxon>Chryseobacterium</taxon>
    </lineage>
</organism>
<evidence type="ECO:0000313" key="2">
    <source>
        <dbReference type="Proteomes" id="UP000662618"/>
    </source>
</evidence>
<dbReference type="AlphaFoldDB" id="A0A9N8MR15"/>
<protein>
    <submittedName>
        <fullName evidence="1">Uncharacterized protein</fullName>
    </submittedName>
</protein>
<comment type="caution">
    <text evidence="1">The sequence shown here is derived from an EMBL/GenBank/DDBJ whole genome shotgun (WGS) entry which is preliminary data.</text>
</comment>
<keyword evidence="2" id="KW-1185">Reference proteome</keyword>
<gene>
    <name evidence="1" type="ORF">CHRY9390_03070</name>
</gene>